<dbReference type="PANTHER" id="PTHR24064">
    <property type="entry name" value="SOLUTE CARRIER FAMILY 22 MEMBER"/>
    <property type="match status" value="1"/>
</dbReference>
<comment type="caution">
    <text evidence="7">The sequence shown here is derived from an EMBL/GenBank/DDBJ whole genome shotgun (WGS) entry which is preliminary data.</text>
</comment>
<name>A0ABQ7Q1E1_PLUXY</name>
<feature type="transmembrane region" description="Helical" evidence="5">
    <location>
        <begin position="52"/>
        <end position="71"/>
    </location>
</feature>
<evidence type="ECO:0000256" key="2">
    <source>
        <dbReference type="ARBA" id="ARBA00022692"/>
    </source>
</evidence>
<organism evidence="7 8">
    <name type="scientific">Plutella xylostella</name>
    <name type="common">Diamondback moth</name>
    <name type="synonym">Plutella maculipennis</name>
    <dbReference type="NCBI Taxonomy" id="51655"/>
    <lineage>
        <taxon>Eukaryota</taxon>
        <taxon>Metazoa</taxon>
        <taxon>Ecdysozoa</taxon>
        <taxon>Arthropoda</taxon>
        <taxon>Hexapoda</taxon>
        <taxon>Insecta</taxon>
        <taxon>Pterygota</taxon>
        <taxon>Neoptera</taxon>
        <taxon>Endopterygota</taxon>
        <taxon>Lepidoptera</taxon>
        <taxon>Glossata</taxon>
        <taxon>Ditrysia</taxon>
        <taxon>Yponomeutoidea</taxon>
        <taxon>Plutellidae</taxon>
        <taxon>Plutella</taxon>
    </lineage>
</organism>
<dbReference type="InterPro" id="IPR036259">
    <property type="entry name" value="MFS_trans_sf"/>
</dbReference>
<evidence type="ECO:0000256" key="1">
    <source>
        <dbReference type="ARBA" id="ARBA00004141"/>
    </source>
</evidence>
<evidence type="ECO:0000256" key="5">
    <source>
        <dbReference type="SAM" id="Phobius"/>
    </source>
</evidence>
<dbReference type="Pfam" id="PF00083">
    <property type="entry name" value="Sugar_tr"/>
    <property type="match status" value="1"/>
</dbReference>
<proteinExistence type="predicted"/>
<dbReference type="PROSITE" id="PS50850">
    <property type="entry name" value="MFS"/>
    <property type="match status" value="1"/>
</dbReference>
<accession>A0ABQ7Q1E1</accession>
<dbReference type="SUPFAM" id="SSF103473">
    <property type="entry name" value="MFS general substrate transporter"/>
    <property type="match status" value="1"/>
</dbReference>
<evidence type="ECO:0000256" key="3">
    <source>
        <dbReference type="ARBA" id="ARBA00022989"/>
    </source>
</evidence>
<protein>
    <recommendedName>
        <fullName evidence="6">Major facilitator superfamily (MFS) profile domain-containing protein</fullName>
    </recommendedName>
</protein>
<dbReference type="InterPro" id="IPR005828">
    <property type="entry name" value="MFS_sugar_transport-like"/>
</dbReference>
<keyword evidence="2 5" id="KW-0812">Transmembrane</keyword>
<evidence type="ECO:0000313" key="7">
    <source>
        <dbReference type="EMBL" id="KAG7299050.1"/>
    </source>
</evidence>
<evidence type="ECO:0000313" key="8">
    <source>
        <dbReference type="Proteomes" id="UP000823941"/>
    </source>
</evidence>
<feature type="transmembrane region" description="Helical" evidence="5">
    <location>
        <begin position="12"/>
        <end position="40"/>
    </location>
</feature>
<evidence type="ECO:0000256" key="4">
    <source>
        <dbReference type="ARBA" id="ARBA00023136"/>
    </source>
</evidence>
<reference evidence="7 8" key="1">
    <citation type="submission" date="2021-06" db="EMBL/GenBank/DDBJ databases">
        <title>A haploid diamondback moth (Plutella xylostella L.) genome assembly resolves 31 chromosomes and identifies a diamide resistance mutation.</title>
        <authorList>
            <person name="Ward C.M."/>
            <person name="Perry K.D."/>
            <person name="Baker G."/>
            <person name="Powis K."/>
            <person name="Heckel D.G."/>
            <person name="Baxter S.W."/>
        </authorList>
    </citation>
    <scope>NUCLEOTIDE SEQUENCE [LARGE SCALE GENOMIC DNA]</scope>
    <source>
        <strain evidence="7 8">LV</strain>
        <tissue evidence="7">Single pupa</tissue>
    </source>
</reference>
<dbReference type="Gene3D" id="1.20.1250.20">
    <property type="entry name" value="MFS general substrate transporter like domains"/>
    <property type="match status" value="1"/>
</dbReference>
<dbReference type="Proteomes" id="UP000823941">
    <property type="component" value="Chromosome 23"/>
</dbReference>
<keyword evidence="4 5" id="KW-0472">Membrane</keyword>
<sequence>MTSYASVYITNFWWFTAMRFLLGMTVAGGLVLSFVILMELTGSEYREVTSTLTHSFFLVGEMLLPMIGYFVRDYQNFLLILSIITSSLVIYIFLLPESPRWLFAVNKPEECVKLVKRIAKV</sequence>
<evidence type="ECO:0000259" key="6">
    <source>
        <dbReference type="PROSITE" id="PS50850"/>
    </source>
</evidence>
<comment type="subcellular location">
    <subcellularLocation>
        <location evidence="1">Membrane</location>
        <topology evidence="1">Multi-pass membrane protein</topology>
    </subcellularLocation>
</comment>
<feature type="domain" description="Major facilitator superfamily (MFS) profile" evidence="6">
    <location>
        <begin position="1"/>
        <end position="121"/>
    </location>
</feature>
<gene>
    <name evidence="7" type="ORF">JYU34_017525</name>
</gene>
<keyword evidence="3 5" id="KW-1133">Transmembrane helix</keyword>
<dbReference type="InterPro" id="IPR020846">
    <property type="entry name" value="MFS_dom"/>
</dbReference>
<keyword evidence="8" id="KW-1185">Reference proteome</keyword>
<dbReference type="EMBL" id="JAHIBW010000023">
    <property type="protein sequence ID" value="KAG7299050.1"/>
    <property type="molecule type" value="Genomic_DNA"/>
</dbReference>
<feature type="transmembrane region" description="Helical" evidence="5">
    <location>
        <begin position="77"/>
        <end position="95"/>
    </location>
</feature>